<evidence type="ECO:0000313" key="9">
    <source>
        <dbReference type="EMBL" id="MPM99905.1"/>
    </source>
</evidence>
<feature type="transmembrane region" description="Helical" evidence="7">
    <location>
        <begin position="55"/>
        <end position="74"/>
    </location>
</feature>
<sequence length="205" mass="22936">MLTNIVTPSFYYTVSVTIIRMLNGLSVALISALILGVLGGIYPKIADYFSIVNDIIKTIPNISYIIIVLIWLGSEGSVTVVTFFILFPGLYANILLGMNSLTQDLKDVMAVYPETLFNKIKKVYLPQIFPYLLSGLKVAFGLGFKVSVMAEILSQVKVGIGKQIYYARNMLDMTSIIAWTLWIIIISLLVDQVFEKIIDHRTKNN</sequence>
<dbReference type="GO" id="GO:0005886">
    <property type="term" value="C:plasma membrane"/>
    <property type="evidence" value="ECO:0007669"/>
    <property type="project" value="UniProtKB-SubCell"/>
</dbReference>
<evidence type="ECO:0000256" key="3">
    <source>
        <dbReference type="ARBA" id="ARBA00022475"/>
    </source>
</evidence>
<dbReference type="PANTHER" id="PTHR30151:SF0">
    <property type="entry name" value="ABC TRANSPORTER PERMEASE PROTEIN MJ0413-RELATED"/>
    <property type="match status" value="1"/>
</dbReference>
<feature type="domain" description="ABC transmembrane type-1" evidence="8">
    <location>
        <begin position="10"/>
        <end position="194"/>
    </location>
</feature>
<comment type="subcellular location">
    <subcellularLocation>
        <location evidence="1">Cell membrane</location>
        <topology evidence="1">Multi-pass membrane protein</topology>
    </subcellularLocation>
</comment>
<keyword evidence="3" id="KW-1003">Cell membrane</keyword>
<evidence type="ECO:0000256" key="1">
    <source>
        <dbReference type="ARBA" id="ARBA00004651"/>
    </source>
</evidence>
<name>A0A645EER0_9ZZZZ</name>
<feature type="transmembrane region" description="Helical" evidence="7">
    <location>
        <begin position="80"/>
        <end position="102"/>
    </location>
</feature>
<dbReference type="GO" id="GO:0055085">
    <property type="term" value="P:transmembrane transport"/>
    <property type="evidence" value="ECO:0007669"/>
    <property type="project" value="InterPro"/>
</dbReference>
<feature type="transmembrane region" description="Helical" evidence="7">
    <location>
        <begin position="176"/>
        <end position="194"/>
    </location>
</feature>
<protein>
    <submittedName>
        <fullName evidence="9">Bicarbonate transport system permease protein CmpB</fullName>
    </submittedName>
</protein>
<dbReference type="InterPro" id="IPR000515">
    <property type="entry name" value="MetI-like"/>
</dbReference>
<reference evidence="9" key="1">
    <citation type="submission" date="2019-08" db="EMBL/GenBank/DDBJ databases">
        <authorList>
            <person name="Kucharzyk K."/>
            <person name="Murdoch R.W."/>
            <person name="Higgins S."/>
            <person name="Loffler F."/>
        </authorList>
    </citation>
    <scope>NUCLEOTIDE SEQUENCE</scope>
</reference>
<accession>A0A645EER0</accession>
<dbReference type="PROSITE" id="PS50928">
    <property type="entry name" value="ABC_TM1"/>
    <property type="match status" value="1"/>
</dbReference>
<dbReference type="Gene3D" id="1.10.3720.10">
    <property type="entry name" value="MetI-like"/>
    <property type="match status" value="1"/>
</dbReference>
<evidence type="ECO:0000256" key="7">
    <source>
        <dbReference type="SAM" id="Phobius"/>
    </source>
</evidence>
<dbReference type="Pfam" id="PF00528">
    <property type="entry name" value="BPD_transp_1"/>
    <property type="match status" value="1"/>
</dbReference>
<keyword evidence="2" id="KW-0813">Transport</keyword>
<organism evidence="9">
    <name type="scientific">bioreactor metagenome</name>
    <dbReference type="NCBI Taxonomy" id="1076179"/>
    <lineage>
        <taxon>unclassified sequences</taxon>
        <taxon>metagenomes</taxon>
        <taxon>ecological metagenomes</taxon>
    </lineage>
</organism>
<evidence type="ECO:0000256" key="4">
    <source>
        <dbReference type="ARBA" id="ARBA00022692"/>
    </source>
</evidence>
<dbReference type="EMBL" id="VSSQ01045965">
    <property type="protein sequence ID" value="MPM99905.1"/>
    <property type="molecule type" value="Genomic_DNA"/>
</dbReference>
<keyword evidence="5 7" id="KW-1133">Transmembrane helix</keyword>
<evidence type="ECO:0000259" key="8">
    <source>
        <dbReference type="PROSITE" id="PS50928"/>
    </source>
</evidence>
<dbReference type="InterPro" id="IPR035906">
    <property type="entry name" value="MetI-like_sf"/>
</dbReference>
<proteinExistence type="predicted"/>
<dbReference type="AlphaFoldDB" id="A0A645EER0"/>
<evidence type="ECO:0000256" key="6">
    <source>
        <dbReference type="ARBA" id="ARBA00023136"/>
    </source>
</evidence>
<feature type="transmembrane region" description="Helical" evidence="7">
    <location>
        <begin position="123"/>
        <end position="144"/>
    </location>
</feature>
<comment type="caution">
    <text evidence="9">The sequence shown here is derived from an EMBL/GenBank/DDBJ whole genome shotgun (WGS) entry which is preliminary data.</text>
</comment>
<keyword evidence="6 7" id="KW-0472">Membrane</keyword>
<dbReference type="PANTHER" id="PTHR30151">
    <property type="entry name" value="ALKANE SULFONATE ABC TRANSPORTER-RELATED, MEMBRANE SUBUNIT"/>
    <property type="match status" value="1"/>
</dbReference>
<gene>
    <name evidence="9" type="primary">cmpB_5</name>
    <name evidence="9" type="ORF">SDC9_147100</name>
</gene>
<feature type="transmembrane region" description="Helical" evidence="7">
    <location>
        <begin position="20"/>
        <end position="43"/>
    </location>
</feature>
<evidence type="ECO:0000256" key="2">
    <source>
        <dbReference type="ARBA" id="ARBA00022448"/>
    </source>
</evidence>
<keyword evidence="4 7" id="KW-0812">Transmembrane</keyword>
<evidence type="ECO:0000256" key="5">
    <source>
        <dbReference type="ARBA" id="ARBA00022989"/>
    </source>
</evidence>
<dbReference type="SUPFAM" id="SSF161098">
    <property type="entry name" value="MetI-like"/>
    <property type="match status" value="1"/>
</dbReference>